<dbReference type="SMART" id="SM00717">
    <property type="entry name" value="SANT"/>
    <property type="match status" value="1"/>
</dbReference>
<dbReference type="GO" id="GO:0032991">
    <property type="term" value="C:protein-containing complex"/>
    <property type="evidence" value="ECO:0007669"/>
    <property type="project" value="UniProtKB-ARBA"/>
</dbReference>
<evidence type="ECO:0000256" key="2">
    <source>
        <dbReference type="ARBA" id="ARBA00022491"/>
    </source>
</evidence>
<evidence type="ECO:0000313" key="10">
    <source>
        <dbReference type="Proteomes" id="UP001166674"/>
    </source>
</evidence>
<protein>
    <submittedName>
        <fullName evidence="9">Mesoderm induction early response protein 2</fullName>
    </submittedName>
</protein>
<feature type="domain" description="SANT" evidence="8">
    <location>
        <begin position="748"/>
        <end position="800"/>
    </location>
</feature>
<proteinExistence type="predicted"/>
<dbReference type="EMBL" id="JAATJV010378407">
    <property type="protein sequence ID" value="MBZ3881761.1"/>
    <property type="molecule type" value="Genomic_DNA"/>
</dbReference>
<dbReference type="InterPro" id="IPR000949">
    <property type="entry name" value="ELM2_dom"/>
</dbReference>
<organism evidence="9 10">
    <name type="scientific">Sciurus carolinensis</name>
    <name type="common">Eastern gray squirrel</name>
    <dbReference type="NCBI Taxonomy" id="30640"/>
    <lineage>
        <taxon>Eukaryota</taxon>
        <taxon>Metazoa</taxon>
        <taxon>Chordata</taxon>
        <taxon>Craniata</taxon>
        <taxon>Vertebrata</taxon>
        <taxon>Euteleostomi</taxon>
        <taxon>Mammalia</taxon>
        <taxon>Eutheria</taxon>
        <taxon>Euarchontoglires</taxon>
        <taxon>Glires</taxon>
        <taxon>Rodentia</taxon>
        <taxon>Sciuromorpha</taxon>
        <taxon>Sciuridae</taxon>
        <taxon>Sciurinae</taxon>
        <taxon>Sciurini</taxon>
        <taxon>Sciurus</taxon>
    </lineage>
</organism>
<feature type="compositionally biased region" description="Basic and acidic residues" evidence="6">
    <location>
        <begin position="16"/>
        <end position="41"/>
    </location>
</feature>
<evidence type="ECO:0000256" key="6">
    <source>
        <dbReference type="SAM" id="MobiDB-lite"/>
    </source>
</evidence>
<dbReference type="PANTHER" id="PTHR10865">
    <property type="entry name" value="METASTASIS-ASSOCIATED PROTEIN AND MESODERM INDUCTION EARLY RESPONSE PROTEIN"/>
    <property type="match status" value="1"/>
</dbReference>
<feature type="region of interest" description="Disordered" evidence="6">
    <location>
        <begin position="1"/>
        <end position="82"/>
    </location>
</feature>
<dbReference type="GO" id="GO:0005654">
    <property type="term" value="C:nucleoplasm"/>
    <property type="evidence" value="ECO:0007669"/>
    <property type="project" value="TreeGrafter"/>
</dbReference>
<keyword evidence="5" id="KW-0539">Nucleus</keyword>
<feature type="domain" description="ELM2" evidence="7">
    <location>
        <begin position="646"/>
        <end position="743"/>
    </location>
</feature>
<keyword evidence="4" id="KW-0804">Transcription</keyword>
<evidence type="ECO:0000256" key="3">
    <source>
        <dbReference type="ARBA" id="ARBA00023015"/>
    </source>
</evidence>
<evidence type="ECO:0000259" key="7">
    <source>
        <dbReference type="PROSITE" id="PS51156"/>
    </source>
</evidence>
<feature type="region of interest" description="Disordered" evidence="6">
    <location>
        <begin position="163"/>
        <end position="198"/>
    </location>
</feature>
<dbReference type="Pfam" id="PF01448">
    <property type="entry name" value="ELM2"/>
    <property type="match status" value="1"/>
</dbReference>
<gene>
    <name evidence="9" type="ORF">SUZIE_164555</name>
</gene>
<evidence type="ECO:0000313" key="9">
    <source>
        <dbReference type="EMBL" id="MBZ3881761.1"/>
    </source>
</evidence>
<keyword evidence="3" id="KW-0805">Transcription regulation</keyword>
<comment type="caution">
    <text evidence="9">The sequence shown here is derived from an EMBL/GenBank/DDBJ whole genome shotgun (WGS) entry which is preliminary data.</text>
</comment>
<keyword evidence="10" id="KW-1185">Reference proteome</keyword>
<dbReference type="Pfam" id="PF14912">
    <property type="entry name" value="THEG"/>
    <property type="match status" value="3"/>
</dbReference>
<dbReference type="CDD" id="cd11661">
    <property type="entry name" value="SANT_MTA3_like"/>
    <property type="match status" value="1"/>
</dbReference>
<dbReference type="InterPro" id="IPR001005">
    <property type="entry name" value="SANT/Myb"/>
</dbReference>
<dbReference type="PROSITE" id="PS51293">
    <property type="entry name" value="SANT"/>
    <property type="match status" value="1"/>
</dbReference>
<dbReference type="InterPro" id="IPR009057">
    <property type="entry name" value="Homeodomain-like_sf"/>
</dbReference>
<evidence type="ECO:0000256" key="4">
    <source>
        <dbReference type="ARBA" id="ARBA00023163"/>
    </source>
</evidence>
<evidence type="ECO:0000256" key="5">
    <source>
        <dbReference type="ARBA" id="ARBA00023242"/>
    </source>
</evidence>
<dbReference type="Gene3D" id="1.10.10.60">
    <property type="entry name" value="Homeodomain-like"/>
    <property type="match status" value="1"/>
</dbReference>
<dbReference type="GO" id="GO:0003714">
    <property type="term" value="F:transcription corepressor activity"/>
    <property type="evidence" value="ECO:0007669"/>
    <property type="project" value="TreeGrafter"/>
</dbReference>
<dbReference type="GO" id="GO:0000122">
    <property type="term" value="P:negative regulation of transcription by RNA polymerase II"/>
    <property type="evidence" value="ECO:0007669"/>
    <property type="project" value="TreeGrafter"/>
</dbReference>
<dbReference type="SMART" id="SM00705">
    <property type="entry name" value="THEG"/>
    <property type="match status" value="7"/>
</dbReference>
<dbReference type="PANTHER" id="PTHR10865:SF27">
    <property type="entry name" value="MESODERM INDUCTION EARLY RESPONSE PROTEIN 2"/>
    <property type="match status" value="1"/>
</dbReference>
<name>A0AA41T2A1_SCICA</name>
<dbReference type="InterPro" id="IPR040138">
    <property type="entry name" value="MIER/MTA"/>
</dbReference>
<evidence type="ECO:0000256" key="1">
    <source>
        <dbReference type="ARBA" id="ARBA00004123"/>
    </source>
</evidence>
<feature type="region of interest" description="Disordered" evidence="6">
    <location>
        <begin position="815"/>
        <end position="900"/>
    </location>
</feature>
<feature type="region of interest" description="Disordered" evidence="6">
    <location>
        <begin position="612"/>
        <end position="638"/>
    </location>
</feature>
<feature type="compositionally biased region" description="Polar residues" evidence="6">
    <location>
        <begin position="178"/>
        <end position="191"/>
    </location>
</feature>
<dbReference type="PROSITE" id="PS51156">
    <property type="entry name" value="ELM2"/>
    <property type="match status" value="1"/>
</dbReference>
<dbReference type="SMART" id="SM01189">
    <property type="entry name" value="ELM2"/>
    <property type="match status" value="1"/>
</dbReference>
<sequence length="996" mass="110669">MSMAIGHSCRRGLRAVPEKPKPTVFRKADHQPRSEPDRGPGEEPSNVALESLRLLEPSPQGPQEAELGFQDPEEEIPPEEMAGNELLEASGPAESLDLEEDVPEMSRRSSDIVRRANIVPGCGRSSTGGGGQPRPVFLGGHTELRARWWPGPPAQPPVLLRCRKPRSSQPANPRLSHSRLSITEETPSVSTARGRRRQRRRLLELAKPKTNWQGSRDRRGCCCEGYAWISPRKTILQFCLFWPSVYWTERFLKDTTLAITVPVVSRRVEELARPRRFYLECYNDNRTTPMWPIPRSTLEYQSSSRLKRLAVPKIRNNIWSIHMSEVSRVSRAAQMAVPSPRTLRLAKPRGPATMLEEWDPMPKPKPHVSDYNRLLQLAMPKAQSDKCVPDRDPRWEVLDGTKKAVASPRVVFLAKPRVRKDLNEDYDPYRISPASLVAQASPRLYELATPKSITKKASSLGRQSPHVASCLAHSLCPREPGLQTAVVSMGSADHQFNLAEILSQNYSLQEECTEALRCPEKPEEELDRDFISQSSDMPLDELLALYGYEASDPISERESEGGDSAPNLPDMTLDKEQIAKDLLSGEEEETQSSADDLAPSVTAHEASVLFPNQSGSRFLSGEGKEPGSSASSDTEEDALPANKCKKEIMVGPQFQADLSSLHLSRHGEKIHENEDQLLWDPSILPEREVEEFLYRAAKRRWQEVAGSHLPQGETVTDSEQALYELVKCNFNVEEALRRLRFNVKVVRDGLCAWSEEECRNFEHGFRVHGKNFHLIQANKVRTRSVGECVEYYYLWKKSERYDYFAQQTRLGRRKYVPAGTTDTDQDLEGSEPDGPTRPRPEQNALVGVRTEPLNMDGMSRSLGEPGVGSDGLLSLEPGPCPLPQLDKPPAETLPQQPPALADPAVYPSAAAAPEPGTSPRLAVDFTLPEELPLISSPVGLSEDPEEPAAPAQVALSVTEFGLIGIGDVNPFLAGHSACPAPGLHSEPLSHCNVMTC</sequence>
<reference evidence="9" key="1">
    <citation type="submission" date="2020-03" db="EMBL/GenBank/DDBJ databases">
        <title>Studies in the Genomics of Life Span.</title>
        <authorList>
            <person name="Glass D."/>
        </authorList>
    </citation>
    <scope>NUCLEOTIDE SEQUENCE</scope>
    <source>
        <strain evidence="9">SUZIE</strain>
        <tissue evidence="9">Muscle</tissue>
    </source>
</reference>
<comment type="subcellular location">
    <subcellularLocation>
        <location evidence="1">Nucleus</location>
    </subcellularLocation>
</comment>
<dbReference type="SUPFAM" id="SSF46689">
    <property type="entry name" value="Homeodomain-like"/>
    <property type="match status" value="1"/>
</dbReference>
<dbReference type="InterPro" id="IPR006623">
    <property type="entry name" value="THEG"/>
</dbReference>
<dbReference type="FunFam" id="1.10.10.60:FF:000025">
    <property type="entry name" value="Mesoderm induction early response 1, transcriptional regulator"/>
    <property type="match status" value="1"/>
</dbReference>
<accession>A0AA41T2A1</accession>
<evidence type="ECO:0000259" key="8">
    <source>
        <dbReference type="PROSITE" id="PS51293"/>
    </source>
</evidence>
<dbReference type="Proteomes" id="UP001166674">
    <property type="component" value="Unassembled WGS sequence"/>
</dbReference>
<dbReference type="AlphaFoldDB" id="A0AA41T2A1"/>
<dbReference type="GO" id="GO:0042826">
    <property type="term" value="F:histone deacetylase binding"/>
    <property type="evidence" value="ECO:0007669"/>
    <property type="project" value="TreeGrafter"/>
</dbReference>
<dbReference type="InterPro" id="IPR017884">
    <property type="entry name" value="SANT_dom"/>
</dbReference>
<keyword evidence="2" id="KW-0678">Repressor</keyword>